<dbReference type="AlphaFoldDB" id="A0AAV4QCM8"/>
<organism evidence="1 2">
    <name type="scientific">Caerostris extrusa</name>
    <name type="common">Bark spider</name>
    <name type="synonym">Caerostris bankana</name>
    <dbReference type="NCBI Taxonomy" id="172846"/>
    <lineage>
        <taxon>Eukaryota</taxon>
        <taxon>Metazoa</taxon>
        <taxon>Ecdysozoa</taxon>
        <taxon>Arthropoda</taxon>
        <taxon>Chelicerata</taxon>
        <taxon>Arachnida</taxon>
        <taxon>Araneae</taxon>
        <taxon>Araneomorphae</taxon>
        <taxon>Entelegynae</taxon>
        <taxon>Araneoidea</taxon>
        <taxon>Araneidae</taxon>
        <taxon>Caerostris</taxon>
    </lineage>
</organism>
<dbReference type="EMBL" id="BPLR01006116">
    <property type="protein sequence ID" value="GIY07468.1"/>
    <property type="molecule type" value="Genomic_DNA"/>
</dbReference>
<dbReference type="Proteomes" id="UP001054945">
    <property type="component" value="Unassembled WGS sequence"/>
</dbReference>
<sequence length="277" mass="30483">MEESSCYYSIFIAICLFSPEIRELKIPHQVNKNWHWTNIHKVMKHVKNLISLDLNSHHPVTSSTNCLDAPASDFNKRSNQENPGSILESHMLLKQENSPDGAVGSPGFIIDQPPSQTALQSIDTDYNSNSFNFLMILETFLSNCLHRDGSFSLSPQQSVDMKDLEKADATSVILSSQPLSNSSLSTGSNASPKSFMAVGINEAKSDKMISGFDGRMDGLSPLSVIAVSAYQDTGHPSPSVPSSILSRTHVLRFHPSGDTMLSALNYNDFGYATRRWI</sequence>
<gene>
    <name evidence="1" type="primary">ZNF541</name>
    <name evidence="1" type="ORF">CEXT_422111</name>
</gene>
<proteinExistence type="predicted"/>
<evidence type="ECO:0000313" key="2">
    <source>
        <dbReference type="Proteomes" id="UP001054945"/>
    </source>
</evidence>
<evidence type="ECO:0000313" key="1">
    <source>
        <dbReference type="EMBL" id="GIY07468.1"/>
    </source>
</evidence>
<comment type="caution">
    <text evidence="1">The sequence shown here is derived from an EMBL/GenBank/DDBJ whole genome shotgun (WGS) entry which is preliminary data.</text>
</comment>
<accession>A0AAV4QCM8</accession>
<protein>
    <submittedName>
        <fullName evidence="1">Zinc finger protein 541</fullName>
    </submittedName>
</protein>
<reference evidence="1 2" key="1">
    <citation type="submission" date="2021-06" db="EMBL/GenBank/DDBJ databases">
        <title>Caerostris extrusa draft genome.</title>
        <authorList>
            <person name="Kono N."/>
            <person name="Arakawa K."/>
        </authorList>
    </citation>
    <scope>NUCLEOTIDE SEQUENCE [LARGE SCALE GENOMIC DNA]</scope>
</reference>
<keyword evidence="2" id="KW-1185">Reference proteome</keyword>
<name>A0AAV4QCM8_CAEEX</name>